<organism evidence="1 2">
    <name type="scientific">Paenibacillus eucommiae</name>
    <dbReference type="NCBI Taxonomy" id="1355755"/>
    <lineage>
        <taxon>Bacteria</taxon>
        <taxon>Bacillati</taxon>
        <taxon>Bacillota</taxon>
        <taxon>Bacilli</taxon>
        <taxon>Bacillales</taxon>
        <taxon>Paenibacillaceae</taxon>
        <taxon>Paenibacillus</taxon>
    </lineage>
</organism>
<dbReference type="RefSeq" id="WP_209977244.1">
    <property type="nucleotide sequence ID" value="NZ_JAGGLB010000034.1"/>
</dbReference>
<keyword evidence="2" id="KW-1185">Reference proteome</keyword>
<gene>
    <name evidence="1" type="ORF">J2Z66_007082</name>
</gene>
<dbReference type="Proteomes" id="UP001519287">
    <property type="component" value="Unassembled WGS sequence"/>
</dbReference>
<reference evidence="1 2" key="1">
    <citation type="submission" date="2021-03" db="EMBL/GenBank/DDBJ databases">
        <title>Genomic Encyclopedia of Type Strains, Phase IV (KMG-IV): sequencing the most valuable type-strain genomes for metagenomic binning, comparative biology and taxonomic classification.</title>
        <authorList>
            <person name="Goeker M."/>
        </authorList>
    </citation>
    <scope>NUCLEOTIDE SEQUENCE [LARGE SCALE GENOMIC DNA]</scope>
    <source>
        <strain evidence="1 2">DSM 26048</strain>
    </source>
</reference>
<dbReference type="SUPFAM" id="SSF55920">
    <property type="entry name" value="Creatinase/aminopeptidase"/>
    <property type="match status" value="1"/>
</dbReference>
<name>A0ABS4J867_9BACL</name>
<dbReference type="Gene3D" id="3.90.230.10">
    <property type="entry name" value="Creatinase/methionine aminopeptidase superfamily"/>
    <property type="match status" value="1"/>
</dbReference>
<dbReference type="EMBL" id="JAGGLB010000034">
    <property type="protein sequence ID" value="MBP1995440.1"/>
    <property type="molecule type" value="Genomic_DNA"/>
</dbReference>
<dbReference type="InterPro" id="IPR036005">
    <property type="entry name" value="Creatinase/aminopeptidase-like"/>
</dbReference>
<accession>A0ABS4J867</accession>
<proteinExistence type="predicted"/>
<evidence type="ECO:0000313" key="2">
    <source>
        <dbReference type="Proteomes" id="UP001519287"/>
    </source>
</evidence>
<sequence length="99" mass="11419">MEPISQYRYVQSIAKATMSELKDFITEGVSEKEIAVKAENIMWEKGILSFWYYEVGAFVHVGKRTTISESGRIGMENMASKEKIFIFSKMGNCLFYRRG</sequence>
<evidence type="ECO:0000313" key="1">
    <source>
        <dbReference type="EMBL" id="MBP1995440.1"/>
    </source>
</evidence>
<comment type="caution">
    <text evidence="1">The sequence shown here is derived from an EMBL/GenBank/DDBJ whole genome shotgun (WGS) entry which is preliminary data.</text>
</comment>
<protein>
    <submittedName>
        <fullName evidence="1">Uncharacterized protein</fullName>
    </submittedName>
</protein>